<organism evidence="1 2">
    <name type="scientific">Synaphobranchus kaupii</name>
    <name type="common">Kaup's arrowtooth eel</name>
    <dbReference type="NCBI Taxonomy" id="118154"/>
    <lineage>
        <taxon>Eukaryota</taxon>
        <taxon>Metazoa</taxon>
        <taxon>Chordata</taxon>
        <taxon>Craniata</taxon>
        <taxon>Vertebrata</taxon>
        <taxon>Euteleostomi</taxon>
        <taxon>Actinopterygii</taxon>
        <taxon>Neopterygii</taxon>
        <taxon>Teleostei</taxon>
        <taxon>Anguilliformes</taxon>
        <taxon>Synaphobranchidae</taxon>
        <taxon>Synaphobranchus</taxon>
    </lineage>
</organism>
<dbReference type="Proteomes" id="UP001152622">
    <property type="component" value="Chromosome 16"/>
</dbReference>
<protein>
    <submittedName>
        <fullName evidence="1">Uncharacterized protein</fullName>
    </submittedName>
</protein>
<dbReference type="AlphaFoldDB" id="A0A9Q1EJZ0"/>
<reference evidence="1" key="1">
    <citation type="journal article" date="2023" name="Science">
        <title>Genome structures resolve the early diversification of teleost fishes.</title>
        <authorList>
            <person name="Parey E."/>
            <person name="Louis A."/>
            <person name="Montfort J."/>
            <person name="Bouchez O."/>
            <person name="Roques C."/>
            <person name="Iampietro C."/>
            <person name="Lluch J."/>
            <person name="Castinel A."/>
            <person name="Donnadieu C."/>
            <person name="Desvignes T."/>
            <person name="Floi Bucao C."/>
            <person name="Jouanno E."/>
            <person name="Wen M."/>
            <person name="Mejri S."/>
            <person name="Dirks R."/>
            <person name="Jansen H."/>
            <person name="Henkel C."/>
            <person name="Chen W.J."/>
            <person name="Zahm M."/>
            <person name="Cabau C."/>
            <person name="Klopp C."/>
            <person name="Thompson A.W."/>
            <person name="Robinson-Rechavi M."/>
            <person name="Braasch I."/>
            <person name="Lecointre G."/>
            <person name="Bobe J."/>
            <person name="Postlethwait J.H."/>
            <person name="Berthelot C."/>
            <person name="Roest Crollius H."/>
            <person name="Guiguen Y."/>
        </authorList>
    </citation>
    <scope>NUCLEOTIDE SEQUENCE</scope>
    <source>
        <strain evidence="1">WJC10195</strain>
    </source>
</reference>
<proteinExistence type="predicted"/>
<evidence type="ECO:0000313" key="1">
    <source>
        <dbReference type="EMBL" id="KAJ8340149.1"/>
    </source>
</evidence>
<gene>
    <name evidence="1" type="ORF">SKAU_G00347820</name>
</gene>
<accession>A0A9Q1EJZ0</accession>
<evidence type="ECO:0000313" key="2">
    <source>
        <dbReference type="Proteomes" id="UP001152622"/>
    </source>
</evidence>
<keyword evidence="2" id="KW-1185">Reference proteome</keyword>
<comment type="caution">
    <text evidence="1">The sequence shown here is derived from an EMBL/GenBank/DDBJ whole genome shotgun (WGS) entry which is preliminary data.</text>
</comment>
<sequence length="227" mass="24962">MCLEWEHTLNLFLTTADSDATALAPVVFETWINKDGNFTKTSAEKTLDIFKIVGQSAFIDFDGDGKQDQLLPVCMDTACQRSAIYLSKAGDSERRRRGAEPSLFPRPGRLENPLCLRIVLRLSPAPRYPALRSALAPALPPSSSVRRSALPFFSLRDRSLTCPPPPPIGRPLPNWGRLCGDRGMQSGIISTNFLQNVVPSAVEVSRCIPGVLIFRARSPSPPKSRCQ</sequence>
<dbReference type="OrthoDB" id="10250728at2759"/>
<dbReference type="EMBL" id="JAINUF010000016">
    <property type="protein sequence ID" value="KAJ8340149.1"/>
    <property type="molecule type" value="Genomic_DNA"/>
</dbReference>
<name>A0A9Q1EJZ0_SYNKA</name>